<dbReference type="InterPro" id="IPR026030">
    <property type="entry name" value="Pur-cyt_permease_Fcy2/21/22"/>
</dbReference>
<name>A0A409Y289_9AGAR</name>
<evidence type="ECO:0000313" key="3">
    <source>
        <dbReference type="EMBL" id="PPQ97102.1"/>
    </source>
</evidence>
<protein>
    <recommendedName>
        <fullName evidence="5">Cytosine-purine permease</fullName>
    </recommendedName>
</protein>
<evidence type="ECO:0008006" key="5">
    <source>
        <dbReference type="Google" id="ProtNLM"/>
    </source>
</evidence>
<dbReference type="OrthoDB" id="2116389at2759"/>
<feature type="transmembrane region" description="Helical" evidence="2">
    <location>
        <begin position="527"/>
        <end position="549"/>
    </location>
</feature>
<feature type="transmembrane region" description="Helical" evidence="2">
    <location>
        <begin position="51"/>
        <end position="70"/>
    </location>
</feature>
<accession>A0A409Y289</accession>
<feature type="transmembrane region" description="Helical" evidence="2">
    <location>
        <begin position="494"/>
        <end position="515"/>
    </location>
</feature>
<feature type="transmembrane region" description="Helical" evidence="2">
    <location>
        <begin position="122"/>
        <end position="142"/>
    </location>
</feature>
<keyword evidence="1" id="KW-0813">Transport</keyword>
<dbReference type="Proteomes" id="UP000284706">
    <property type="component" value="Unassembled WGS sequence"/>
</dbReference>
<organism evidence="3 4">
    <name type="scientific">Gymnopilus dilepis</name>
    <dbReference type="NCBI Taxonomy" id="231916"/>
    <lineage>
        <taxon>Eukaryota</taxon>
        <taxon>Fungi</taxon>
        <taxon>Dikarya</taxon>
        <taxon>Basidiomycota</taxon>
        <taxon>Agaricomycotina</taxon>
        <taxon>Agaricomycetes</taxon>
        <taxon>Agaricomycetidae</taxon>
        <taxon>Agaricales</taxon>
        <taxon>Agaricineae</taxon>
        <taxon>Hymenogastraceae</taxon>
        <taxon>Gymnopilus</taxon>
    </lineage>
</organism>
<keyword evidence="2" id="KW-0812">Transmembrane</keyword>
<feature type="transmembrane region" description="Helical" evidence="2">
    <location>
        <begin position="168"/>
        <end position="190"/>
    </location>
</feature>
<dbReference type="AlphaFoldDB" id="A0A409Y289"/>
<feature type="transmembrane region" description="Helical" evidence="2">
    <location>
        <begin position="404"/>
        <end position="430"/>
    </location>
</feature>
<dbReference type="PANTHER" id="PTHR31806:SF5">
    <property type="entry name" value="PURINE-CYTOSINE PERMEASE FCY21"/>
    <property type="match status" value="1"/>
</dbReference>
<feature type="transmembrane region" description="Helical" evidence="2">
    <location>
        <begin position="236"/>
        <end position="258"/>
    </location>
</feature>
<proteinExistence type="predicted"/>
<evidence type="ECO:0000256" key="1">
    <source>
        <dbReference type="ARBA" id="ARBA00022448"/>
    </source>
</evidence>
<dbReference type="GO" id="GO:0022857">
    <property type="term" value="F:transmembrane transporter activity"/>
    <property type="evidence" value="ECO:0007669"/>
    <property type="project" value="InterPro"/>
</dbReference>
<feature type="transmembrane region" description="Helical" evidence="2">
    <location>
        <begin position="365"/>
        <end position="384"/>
    </location>
</feature>
<evidence type="ECO:0000256" key="2">
    <source>
        <dbReference type="SAM" id="Phobius"/>
    </source>
</evidence>
<feature type="transmembrane region" description="Helical" evidence="2">
    <location>
        <begin position="569"/>
        <end position="593"/>
    </location>
</feature>
<evidence type="ECO:0000313" key="4">
    <source>
        <dbReference type="Proteomes" id="UP000284706"/>
    </source>
</evidence>
<dbReference type="GO" id="GO:0005886">
    <property type="term" value="C:plasma membrane"/>
    <property type="evidence" value="ECO:0007669"/>
    <property type="project" value="TreeGrafter"/>
</dbReference>
<feature type="transmembrane region" description="Helical" evidence="2">
    <location>
        <begin position="20"/>
        <end position="39"/>
    </location>
</feature>
<keyword evidence="2" id="KW-0472">Membrane</keyword>
<sequence>MSVIVSFFGYRFLHWFERFAWIPVLIGFIIAAGVSGKHLNNLPPDPPATAARILGFVVQQVGYTITWSGLSADYGVYLQPVGSRSLESVYLLLYWFLPTQCGSQVTGYPLRFYMFSSSDGHLFLQVLLQSFGAAAAIAASTIPSWSNGFAGGNVGGLIESIFRPLGDFGQFLTVIMSLSVAPNLVAAFYSASVNYQVIVPRLFVAPRYIFTLLTAAIVLPLAIVGAHRFDAAITNFLGLIGYWASAYVIILLIEHFYFRSNKFSNYDLDIWNDPKRLPWGLGALGAGVLSFSLVIPCMSQVWFTGPLAKKTGDLGFEIAFVLSGILYPPMRWFERFAWIPVLIGFIIAAGVGGKHLTNLPPAPPATAAGILGFVGQQAGFIITWSGFSADYGAYLQPVGSSWKVFIYSFLGIFLPNVLVQSLGAAVAIAATATPSWSDKFAGGNVGGLIEAIYQPLGNFGKFLTVVMSLSVAPNLVTIFYSASLNYQVIVPRLFIVPRYFFTLLTVAIVLPLAIVGAHRFDAAITNFLGLIGYWASAYVIILLIEHVYFRSNKFSNYDLDIWNDPKRLPWGLGALGAGVLSFALVIPCMSQVWFTGPLAKKTGDLGFEVALVLSGILYPPMRLLEIKLMGHL</sequence>
<feature type="transmembrane region" description="Helical" evidence="2">
    <location>
        <begin position="279"/>
        <end position="303"/>
    </location>
</feature>
<dbReference type="EMBL" id="NHYE01001291">
    <property type="protein sequence ID" value="PPQ97102.1"/>
    <property type="molecule type" value="Genomic_DNA"/>
</dbReference>
<feature type="transmembrane region" description="Helical" evidence="2">
    <location>
        <begin position="462"/>
        <end position="482"/>
    </location>
</feature>
<dbReference type="STRING" id="231916.A0A409Y289"/>
<keyword evidence="4" id="KW-1185">Reference proteome</keyword>
<keyword evidence="2" id="KW-1133">Transmembrane helix</keyword>
<dbReference type="Gene3D" id="1.10.4160.10">
    <property type="entry name" value="Hydantoin permease"/>
    <property type="match status" value="2"/>
</dbReference>
<dbReference type="PANTHER" id="PTHR31806">
    <property type="entry name" value="PURINE-CYTOSINE PERMEASE FCY2-RELATED"/>
    <property type="match status" value="1"/>
</dbReference>
<feature type="transmembrane region" description="Helical" evidence="2">
    <location>
        <begin position="202"/>
        <end position="224"/>
    </location>
</feature>
<reference evidence="3 4" key="1">
    <citation type="journal article" date="2018" name="Evol. Lett.">
        <title>Horizontal gene cluster transfer increased hallucinogenic mushroom diversity.</title>
        <authorList>
            <person name="Reynolds H.T."/>
            <person name="Vijayakumar V."/>
            <person name="Gluck-Thaler E."/>
            <person name="Korotkin H.B."/>
            <person name="Matheny P.B."/>
            <person name="Slot J.C."/>
        </authorList>
    </citation>
    <scope>NUCLEOTIDE SEQUENCE [LARGE SCALE GENOMIC DNA]</scope>
    <source>
        <strain evidence="3 4">SRW20</strain>
    </source>
</reference>
<gene>
    <name evidence="3" type="ORF">CVT26_001007</name>
</gene>
<dbReference type="InParanoid" id="A0A409Y289"/>
<feature type="transmembrane region" description="Helical" evidence="2">
    <location>
        <begin position="336"/>
        <end position="353"/>
    </location>
</feature>
<comment type="caution">
    <text evidence="3">The sequence shown here is derived from an EMBL/GenBank/DDBJ whole genome shotgun (WGS) entry which is preliminary data.</text>
</comment>